<dbReference type="InterPro" id="IPR026283">
    <property type="entry name" value="B-gal_1-like"/>
</dbReference>
<feature type="active site" description="Proton donor" evidence="4">
    <location>
        <position position="206"/>
    </location>
</feature>
<evidence type="ECO:0000256" key="2">
    <source>
        <dbReference type="ARBA" id="ARBA00022801"/>
    </source>
</evidence>
<keyword evidence="2" id="KW-0378">Hydrolase</keyword>
<gene>
    <name evidence="9" type="ORF">SAMN05421827_11413</name>
</gene>
<name>A0A1G7YM58_9SPHI</name>
<dbReference type="STRING" id="405671.SAMN05421827_11413"/>
<feature type="domain" description="Beta-galactosidase galactose-binding" evidence="8">
    <location>
        <begin position="547"/>
        <end position="605"/>
    </location>
</feature>
<dbReference type="Gene3D" id="2.60.120.260">
    <property type="entry name" value="Galactose-binding domain-like"/>
    <property type="match status" value="2"/>
</dbReference>
<evidence type="ECO:0000313" key="9">
    <source>
        <dbReference type="EMBL" id="SDG97426.1"/>
    </source>
</evidence>
<proteinExistence type="inferred from homology"/>
<dbReference type="GO" id="GO:0005975">
    <property type="term" value="P:carbohydrate metabolic process"/>
    <property type="evidence" value="ECO:0007669"/>
    <property type="project" value="InterPro"/>
</dbReference>
<reference evidence="10" key="1">
    <citation type="submission" date="2016-10" db="EMBL/GenBank/DDBJ databases">
        <authorList>
            <person name="Varghese N."/>
            <person name="Submissions S."/>
        </authorList>
    </citation>
    <scope>NUCLEOTIDE SEQUENCE [LARGE SCALE GENOMIC DNA]</scope>
    <source>
        <strain evidence="10">DSM 17933</strain>
    </source>
</reference>
<sequence>MIGLRKIAQNGTFLPKNKGHLKTNFKMKAKLLWLVAICFSLSAFGQQAKHTFKLGETDFLLDGKPFQIISGEMHYPRVPKEAWRARMKMAKAMGLNTIGTYVFWNLHEPQKGKFDFSGNNNISEFVKIAQEEGLWVILRPSPYVCAEWEFGGYPYWLQTEKGLVVRSTEQQYLDEYKKYIIEVGKQLAPLQINHGGNIIMVQVENEYGSYAADKNYLDINRKMFIEAGFDGLLYTCDPAADVKDGHLNGLLPALNGIDNPGKIRQLVNENHSGKGPYFIAEWYPAWFDWWGTPHHTVPAEQYTQKLDSVLAAGISINMYMFHGGTTRDFMNGANYKDTSPYEPQTSSYDYDAPLNEAGNVTKKFKAFRSVVEKHLPAGQSLPPIPAAKPSMAIAPFKLNTKVALFNALPKAVKNATPLTFEDLGQDYGYVLYRTTIKGGRKGELQLKQLRDYALVFINQQRAGILDRRLNQNTLSLDLPAGEVQLDVFVENMGRINFGKYLLENKKGITGQVTFDGAEIKNWSMYGFPFSNDRIRNTSQSKANGNGPTLQKGSFQLSTAADTYLDMTDWGKGVVWINGHNLGKYWAIGPQQTLYIPQEWLKKGKNEIAVLELLKPDQKTLKAIGQPILNTLKKINVD</sequence>
<feature type="domain" description="Beta-galactosidase 1-like first all-beta" evidence="7">
    <location>
        <begin position="417"/>
        <end position="526"/>
    </location>
</feature>
<dbReference type="SUPFAM" id="SSF51445">
    <property type="entry name" value="(Trans)glycosidases"/>
    <property type="match status" value="1"/>
</dbReference>
<dbReference type="Pfam" id="PF21467">
    <property type="entry name" value="BetaGal_gal-bd"/>
    <property type="match status" value="1"/>
</dbReference>
<organism evidence="9 10">
    <name type="scientific">Pedobacter terrae</name>
    <dbReference type="NCBI Taxonomy" id="405671"/>
    <lineage>
        <taxon>Bacteria</taxon>
        <taxon>Pseudomonadati</taxon>
        <taxon>Bacteroidota</taxon>
        <taxon>Sphingobacteriia</taxon>
        <taxon>Sphingobacteriales</taxon>
        <taxon>Sphingobacteriaceae</taxon>
        <taxon>Pedobacter</taxon>
    </lineage>
</organism>
<dbReference type="InterPro" id="IPR048913">
    <property type="entry name" value="BetaGal_gal-bd"/>
</dbReference>
<feature type="active site" description="Nucleophile" evidence="4">
    <location>
        <position position="281"/>
    </location>
</feature>
<dbReference type="InterPro" id="IPR008979">
    <property type="entry name" value="Galactose-bd-like_sf"/>
</dbReference>
<keyword evidence="3" id="KW-0326">Glycosidase</keyword>
<evidence type="ECO:0000259" key="8">
    <source>
        <dbReference type="Pfam" id="PF21467"/>
    </source>
</evidence>
<evidence type="ECO:0000256" key="3">
    <source>
        <dbReference type="ARBA" id="ARBA00023295"/>
    </source>
</evidence>
<dbReference type="PRINTS" id="PR00742">
    <property type="entry name" value="GLHYDRLASE35"/>
</dbReference>
<dbReference type="InterPro" id="IPR031330">
    <property type="entry name" value="Gly_Hdrlase_35_cat"/>
</dbReference>
<dbReference type="Pfam" id="PF01301">
    <property type="entry name" value="Glyco_hydro_35"/>
    <property type="match status" value="1"/>
</dbReference>
<evidence type="ECO:0000259" key="6">
    <source>
        <dbReference type="Pfam" id="PF01301"/>
    </source>
</evidence>
<dbReference type="Pfam" id="PF21317">
    <property type="entry name" value="BetaGal_ABD_1"/>
    <property type="match status" value="1"/>
</dbReference>
<evidence type="ECO:0000256" key="5">
    <source>
        <dbReference type="RuleBase" id="RU003679"/>
    </source>
</evidence>
<keyword evidence="10" id="KW-1185">Reference proteome</keyword>
<evidence type="ECO:0000259" key="7">
    <source>
        <dbReference type="Pfam" id="PF21317"/>
    </source>
</evidence>
<evidence type="ECO:0000256" key="4">
    <source>
        <dbReference type="PIRSR" id="PIRSR006336-1"/>
    </source>
</evidence>
<protein>
    <submittedName>
        <fullName evidence="9">Beta-galactosidase</fullName>
    </submittedName>
</protein>
<dbReference type="Gene3D" id="3.20.20.80">
    <property type="entry name" value="Glycosidases"/>
    <property type="match status" value="1"/>
</dbReference>
<accession>A0A1G7YM58</accession>
<dbReference type="AlphaFoldDB" id="A0A1G7YM58"/>
<dbReference type="FunFam" id="2.60.120.260:FF:000049">
    <property type="entry name" value="Beta-galactosidase"/>
    <property type="match status" value="1"/>
</dbReference>
<comment type="similarity">
    <text evidence="1 5">Belongs to the glycosyl hydrolase 35 family.</text>
</comment>
<dbReference type="PANTHER" id="PTHR23421">
    <property type="entry name" value="BETA-GALACTOSIDASE RELATED"/>
    <property type="match status" value="1"/>
</dbReference>
<dbReference type="GO" id="GO:0004565">
    <property type="term" value="F:beta-galactosidase activity"/>
    <property type="evidence" value="ECO:0007669"/>
    <property type="project" value="InterPro"/>
</dbReference>
<dbReference type="SUPFAM" id="SSF49785">
    <property type="entry name" value="Galactose-binding domain-like"/>
    <property type="match status" value="1"/>
</dbReference>
<dbReference type="InterPro" id="IPR048912">
    <property type="entry name" value="BetaGal1-like_ABD1"/>
</dbReference>
<dbReference type="InterPro" id="IPR017853">
    <property type="entry name" value="GH"/>
</dbReference>
<feature type="domain" description="Glycoside hydrolase 35 catalytic" evidence="6">
    <location>
        <begin position="59"/>
        <end position="372"/>
    </location>
</feature>
<dbReference type="Proteomes" id="UP000199643">
    <property type="component" value="Unassembled WGS sequence"/>
</dbReference>
<dbReference type="InterPro" id="IPR001944">
    <property type="entry name" value="Glycoside_Hdrlase_35"/>
</dbReference>
<dbReference type="PIRSF" id="PIRSF006336">
    <property type="entry name" value="B-gal"/>
    <property type="match status" value="1"/>
</dbReference>
<evidence type="ECO:0000313" key="10">
    <source>
        <dbReference type="Proteomes" id="UP000199643"/>
    </source>
</evidence>
<dbReference type="EMBL" id="FNCH01000014">
    <property type="protein sequence ID" value="SDG97426.1"/>
    <property type="molecule type" value="Genomic_DNA"/>
</dbReference>
<evidence type="ECO:0000256" key="1">
    <source>
        <dbReference type="ARBA" id="ARBA00009809"/>
    </source>
</evidence>